<dbReference type="GO" id="GO:0047617">
    <property type="term" value="F:fatty acyl-CoA hydrolase activity"/>
    <property type="evidence" value="ECO:0007669"/>
    <property type="project" value="TreeGrafter"/>
</dbReference>
<dbReference type="OrthoDB" id="9808429at2"/>
<evidence type="ECO:0000256" key="1">
    <source>
        <dbReference type="ARBA" id="ARBA00005953"/>
    </source>
</evidence>
<evidence type="ECO:0000313" key="4">
    <source>
        <dbReference type="EMBL" id="SOD97622.1"/>
    </source>
</evidence>
<evidence type="ECO:0000313" key="5">
    <source>
        <dbReference type="Proteomes" id="UP000219621"/>
    </source>
</evidence>
<dbReference type="InterPro" id="IPR008272">
    <property type="entry name" value="HB-CoA_thioesterase_AS"/>
</dbReference>
<dbReference type="CDD" id="cd00586">
    <property type="entry name" value="4HBT"/>
    <property type="match status" value="1"/>
</dbReference>
<sequence>MSGSATAPVPAQGVVRDGVHVFPVRIYYEDTDAGGIVYHARYLHFTERARSELMRLCGYDNRDLMKDPGIAFAVRKATCDFRRPAVLDDLLEVHTTVGKVGGASFEAVHEIKRDGEILVRIDIKLASMALAGGVARLPDAVKHRLAGLLSGD</sequence>
<dbReference type="Proteomes" id="UP000219621">
    <property type="component" value="Unassembled WGS sequence"/>
</dbReference>
<dbReference type="AlphaFoldDB" id="A0A286GQ36"/>
<dbReference type="InterPro" id="IPR006684">
    <property type="entry name" value="YbgC/YbaW"/>
</dbReference>
<dbReference type="InterPro" id="IPR006683">
    <property type="entry name" value="Thioestr_dom"/>
</dbReference>
<dbReference type="InterPro" id="IPR029069">
    <property type="entry name" value="HotDog_dom_sf"/>
</dbReference>
<keyword evidence="2 4" id="KW-0378">Hydrolase</keyword>
<reference evidence="4 5" key="1">
    <citation type="submission" date="2017-09" db="EMBL/GenBank/DDBJ databases">
        <authorList>
            <person name="Ehlers B."/>
            <person name="Leendertz F.H."/>
        </authorList>
    </citation>
    <scope>NUCLEOTIDE SEQUENCE [LARGE SCALE GENOMIC DNA]</scope>
    <source>
        <strain evidence="4 5">USBA 140</strain>
    </source>
</reference>
<dbReference type="PROSITE" id="PS01328">
    <property type="entry name" value="4HBCOA_THIOESTERASE"/>
    <property type="match status" value="1"/>
</dbReference>
<dbReference type="SUPFAM" id="SSF54637">
    <property type="entry name" value="Thioesterase/thiol ester dehydrase-isomerase"/>
    <property type="match status" value="1"/>
</dbReference>
<protein>
    <submittedName>
        <fullName evidence="4">Acyl-CoA thioester hydrolase</fullName>
    </submittedName>
</protein>
<name>A0A286GQ36_9PROT</name>
<proteinExistence type="inferred from homology"/>
<dbReference type="PANTHER" id="PTHR31793">
    <property type="entry name" value="4-HYDROXYBENZOYL-COA THIOESTERASE FAMILY MEMBER"/>
    <property type="match status" value="1"/>
</dbReference>
<dbReference type="InterPro" id="IPR050563">
    <property type="entry name" value="4-hydroxybenzoyl-CoA_TE"/>
</dbReference>
<organism evidence="4 5">
    <name type="scientific">Caenispirillum bisanense</name>
    <dbReference type="NCBI Taxonomy" id="414052"/>
    <lineage>
        <taxon>Bacteria</taxon>
        <taxon>Pseudomonadati</taxon>
        <taxon>Pseudomonadota</taxon>
        <taxon>Alphaproteobacteria</taxon>
        <taxon>Rhodospirillales</taxon>
        <taxon>Novispirillaceae</taxon>
        <taxon>Caenispirillum</taxon>
    </lineage>
</organism>
<keyword evidence="5" id="KW-1185">Reference proteome</keyword>
<dbReference type="EMBL" id="OCNJ01000007">
    <property type="protein sequence ID" value="SOD97622.1"/>
    <property type="molecule type" value="Genomic_DNA"/>
</dbReference>
<accession>A0A286GQ36</accession>
<dbReference type="PIRSF" id="PIRSF003230">
    <property type="entry name" value="YbgC"/>
    <property type="match status" value="1"/>
</dbReference>
<dbReference type="Pfam" id="PF03061">
    <property type="entry name" value="4HBT"/>
    <property type="match status" value="1"/>
</dbReference>
<comment type="similarity">
    <text evidence="1">Belongs to the 4-hydroxybenzoyl-CoA thioesterase family.</text>
</comment>
<feature type="domain" description="Thioesterase" evidence="3">
    <location>
        <begin position="34"/>
        <end position="116"/>
    </location>
</feature>
<dbReference type="PANTHER" id="PTHR31793:SF37">
    <property type="entry name" value="ACYL-COA THIOESTER HYDROLASE YBGC"/>
    <property type="match status" value="1"/>
</dbReference>
<dbReference type="NCBIfam" id="TIGR00051">
    <property type="entry name" value="YbgC/FadM family acyl-CoA thioesterase"/>
    <property type="match status" value="1"/>
</dbReference>
<dbReference type="Gene3D" id="3.10.129.10">
    <property type="entry name" value="Hotdog Thioesterase"/>
    <property type="match status" value="1"/>
</dbReference>
<evidence type="ECO:0000256" key="2">
    <source>
        <dbReference type="ARBA" id="ARBA00022801"/>
    </source>
</evidence>
<gene>
    <name evidence="4" type="ORF">SAMN05421508_10727</name>
</gene>
<evidence type="ECO:0000259" key="3">
    <source>
        <dbReference type="Pfam" id="PF03061"/>
    </source>
</evidence>
<dbReference type="FunFam" id="3.10.129.10:FF:000004">
    <property type="entry name" value="Tol-pal system-associated acyl-CoA thioesterase"/>
    <property type="match status" value="1"/>
</dbReference>
<dbReference type="RefSeq" id="WP_097280144.1">
    <property type="nucleotide sequence ID" value="NZ_OCNJ01000007.1"/>
</dbReference>